<sequence length="194" mass="22119">MAAEGNHSPFTCKAMAYTVAGFLIALIIATKLLDTYFELTLLAEIKGWLLRTWSWLQLETPLPNWSLLMIIGAFVSTLTLVIYYYRSNDGAYSELHEIERKIYKKNNPQFPQLTDNQTLLMEALAYHANFRKVANLDSICKLVSLSKLEVEEGLKQLQAKRLVNQKVTRGTFGATIFELTLAGKDYAQERFELT</sequence>
<name>A0A2S6FL38_9PSED</name>
<keyword evidence="1" id="KW-0472">Membrane</keyword>
<organism evidence="2 3">
    <name type="scientific">Pseudomonas laurylsulfatiphila</name>
    <dbReference type="NCBI Taxonomy" id="2011015"/>
    <lineage>
        <taxon>Bacteria</taxon>
        <taxon>Pseudomonadati</taxon>
        <taxon>Pseudomonadota</taxon>
        <taxon>Gammaproteobacteria</taxon>
        <taxon>Pseudomonadales</taxon>
        <taxon>Pseudomonadaceae</taxon>
        <taxon>Pseudomonas</taxon>
    </lineage>
</organism>
<gene>
    <name evidence="2" type="ORF">CD175_16700</name>
</gene>
<keyword evidence="1" id="KW-1133">Transmembrane helix</keyword>
<dbReference type="EMBL" id="NIRS01000004">
    <property type="protein sequence ID" value="PPK38162.1"/>
    <property type="molecule type" value="Genomic_DNA"/>
</dbReference>
<evidence type="ECO:0000256" key="1">
    <source>
        <dbReference type="SAM" id="Phobius"/>
    </source>
</evidence>
<proteinExistence type="predicted"/>
<evidence type="ECO:0000313" key="3">
    <source>
        <dbReference type="Proteomes" id="UP000238541"/>
    </source>
</evidence>
<protein>
    <submittedName>
        <fullName evidence="2">Uncharacterized protein</fullName>
    </submittedName>
</protein>
<keyword evidence="1" id="KW-0812">Transmembrane</keyword>
<evidence type="ECO:0000313" key="2">
    <source>
        <dbReference type="EMBL" id="PPK38162.1"/>
    </source>
</evidence>
<accession>A0A2S6FL38</accession>
<reference evidence="3" key="1">
    <citation type="submission" date="2017-06" db="EMBL/GenBank/DDBJ databases">
        <authorList>
            <person name="Furmanczyk E.M."/>
        </authorList>
    </citation>
    <scope>NUCLEOTIDE SEQUENCE [LARGE SCALE GENOMIC DNA]</scope>
    <source>
        <strain evidence="3">AP3_16</strain>
    </source>
</reference>
<dbReference type="RefSeq" id="WP_104449969.1">
    <property type="nucleotide sequence ID" value="NZ_JBLZZR010000197.1"/>
</dbReference>
<comment type="caution">
    <text evidence="2">The sequence shown here is derived from an EMBL/GenBank/DDBJ whole genome shotgun (WGS) entry which is preliminary data.</text>
</comment>
<keyword evidence="3" id="KW-1185">Reference proteome</keyword>
<feature type="transmembrane region" description="Helical" evidence="1">
    <location>
        <begin position="14"/>
        <end position="33"/>
    </location>
</feature>
<dbReference type="Proteomes" id="UP000238541">
    <property type="component" value="Unassembled WGS sequence"/>
</dbReference>
<feature type="transmembrane region" description="Helical" evidence="1">
    <location>
        <begin position="65"/>
        <end position="85"/>
    </location>
</feature>
<dbReference type="AlphaFoldDB" id="A0A2S6FL38"/>